<feature type="transmembrane region" description="Helical" evidence="2">
    <location>
        <begin position="89"/>
        <end position="108"/>
    </location>
</feature>
<gene>
    <name evidence="4" type="ORF">GCM10009754_10820</name>
</gene>
<organism evidence="4 5">
    <name type="scientific">Amycolatopsis minnesotensis</name>
    <dbReference type="NCBI Taxonomy" id="337894"/>
    <lineage>
        <taxon>Bacteria</taxon>
        <taxon>Bacillati</taxon>
        <taxon>Actinomycetota</taxon>
        <taxon>Actinomycetes</taxon>
        <taxon>Pseudonocardiales</taxon>
        <taxon>Pseudonocardiaceae</taxon>
        <taxon>Amycolatopsis</taxon>
    </lineage>
</organism>
<feature type="transmembrane region" description="Helical" evidence="2">
    <location>
        <begin position="290"/>
        <end position="308"/>
    </location>
</feature>
<protein>
    <submittedName>
        <fullName evidence="4">DMT family transporter</fullName>
    </submittedName>
</protein>
<dbReference type="EMBL" id="BAAANN010000003">
    <property type="protein sequence ID" value="GAA1944907.1"/>
    <property type="molecule type" value="Genomic_DNA"/>
</dbReference>
<dbReference type="Proteomes" id="UP001501116">
    <property type="component" value="Unassembled WGS sequence"/>
</dbReference>
<name>A0ABN2Q5C4_9PSEU</name>
<feature type="transmembrane region" description="Helical" evidence="2">
    <location>
        <begin position="173"/>
        <end position="192"/>
    </location>
</feature>
<dbReference type="InterPro" id="IPR000620">
    <property type="entry name" value="EamA_dom"/>
</dbReference>
<feature type="domain" description="EamA" evidence="3">
    <location>
        <begin position="174"/>
        <end position="307"/>
    </location>
</feature>
<feature type="transmembrane region" description="Helical" evidence="2">
    <location>
        <begin position="232"/>
        <end position="253"/>
    </location>
</feature>
<dbReference type="Pfam" id="PF00892">
    <property type="entry name" value="EamA"/>
    <property type="match status" value="2"/>
</dbReference>
<feature type="transmembrane region" description="Helical" evidence="2">
    <location>
        <begin position="144"/>
        <end position="161"/>
    </location>
</feature>
<evidence type="ECO:0000259" key="3">
    <source>
        <dbReference type="Pfam" id="PF00892"/>
    </source>
</evidence>
<evidence type="ECO:0000313" key="5">
    <source>
        <dbReference type="Proteomes" id="UP001501116"/>
    </source>
</evidence>
<comment type="caution">
    <text evidence="4">The sequence shown here is derived from an EMBL/GenBank/DDBJ whole genome shotgun (WGS) entry which is preliminary data.</text>
</comment>
<comment type="similarity">
    <text evidence="1">Belongs to the EamA transporter family.</text>
</comment>
<evidence type="ECO:0000256" key="1">
    <source>
        <dbReference type="ARBA" id="ARBA00007362"/>
    </source>
</evidence>
<feature type="transmembrane region" description="Helical" evidence="2">
    <location>
        <begin position="114"/>
        <end position="137"/>
    </location>
</feature>
<dbReference type="PANTHER" id="PTHR22911">
    <property type="entry name" value="ACYL-MALONYL CONDENSING ENZYME-RELATED"/>
    <property type="match status" value="1"/>
</dbReference>
<evidence type="ECO:0000313" key="4">
    <source>
        <dbReference type="EMBL" id="GAA1944907.1"/>
    </source>
</evidence>
<evidence type="ECO:0000256" key="2">
    <source>
        <dbReference type="SAM" id="Phobius"/>
    </source>
</evidence>
<feature type="transmembrane region" description="Helical" evidence="2">
    <location>
        <begin position="204"/>
        <end position="226"/>
    </location>
</feature>
<keyword evidence="2" id="KW-0472">Membrane</keyword>
<reference evidence="4 5" key="1">
    <citation type="journal article" date="2019" name="Int. J. Syst. Evol. Microbiol.">
        <title>The Global Catalogue of Microorganisms (GCM) 10K type strain sequencing project: providing services to taxonomists for standard genome sequencing and annotation.</title>
        <authorList>
            <consortium name="The Broad Institute Genomics Platform"/>
            <consortium name="The Broad Institute Genome Sequencing Center for Infectious Disease"/>
            <person name="Wu L."/>
            <person name="Ma J."/>
        </authorList>
    </citation>
    <scope>NUCLEOTIDE SEQUENCE [LARGE SCALE GENOMIC DNA]</scope>
    <source>
        <strain evidence="4 5">JCM 14545</strain>
    </source>
</reference>
<accession>A0ABN2Q5C4</accession>
<sequence>MTATTDRAEAKLPAVPRTGSGLLTRIVESADPRLLAVAGGLCVSASSLLVKLSGTSAGTSVFFRCLLALPLLIPLALAERRREGRQPVLLPLIAGALLGVDLVCWAEAIGAVGAGIATVLVAVQVVIVPGLAFAFLGERPGRRYLFAVPVLLGGIVLAGGVADPSAFGPAPLYGTVTGVVAGIAYAGYLLLLRRGTKPGGQVRSVCLATVSAGAVAVAVGAPWHGVDLAPGWAAFGWLVALAVCGQAVGWLLVGAALPRLSSSTGATLMLMQPIGAVVLGVLLLGEAPSALQLSGCAAVVGAACFVSMRRR</sequence>
<feature type="domain" description="EamA" evidence="3">
    <location>
        <begin position="34"/>
        <end position="158"/>
    </location>
</feature>
<keyword evidence="5" id="KW-1185">Reference proteome</keyword>
<dbReference type="InterPro" id="IPR037185">
    <property type="entry name" value="EmrE-like"/>
</dbReference>
<keyword evidence="2" id="KW-1133">Transmembrane helix</keyword>
<feature type="transmembrane region" description="Helical" evidence="2">
    <location>
        <begin position="265"/>
        <end position="284"/>
    </location>
</feature>
<dbReference type="PANTHER" id="PTHR22911:SF79">
    <property type="entry name" value="MOBA-LIKE NTP TRANSFERASE DOMAIN-CONTAINING PROTEIN"/>
    <property type="match status" value="1"/>
</dbReference>
<keyword evidence="2" id="KW-0812">Transmembrane</keyword>
<dbReference type="SUPFAM" id="SSF103481">
    <property type="entry name" value="Multidrug resistance efflux transporter EmrE"/>
    <property type="match status" value="2"/>
</dbReference>
<proteinExistence type="inferred from homology"/>
<dbReference type="RefSeq" id="WP_344414047.1">
    <property type="nucleotide sequence ID" value="NZ_BAAANN010000003.1"/>
</dbReference>